<keyword evidence="9" id="KW-0862">Zinc</keyword>
<evidence type="ECO:0000256" key="1">
    <source>
        <dbReference type="ARBA" id="ARBA00001947"/>
    </source>
</evidence>
<dbReference type="Gene3D" id="1.10.390.10">
    <property type="entry name" value="Neutral Protease Domain 2"/>
    <property type="match status" value="1"/>
</dbReference>
<dbReference type="GO" id="GO:0008270">
    <property type="term" value="F:zinc ion binding"/>
    <property type="evidence" value="ECO:0007669"/>
    <property type="project" value="InterPro"/>
</dbReference>
<proteinExistence type="inferred from homology"/>
<dbReference type="Pfam" id="PF02128">
    <property type="entry name" value="Peptidase_M36"/>
    <property type="match status" value="1"/>
</dbReference>
<evidence type="ECO:0000256" key="3">
    <source>
        <dbReference type="ARBA" id="ARBA00006006"/>
    </source>
</evidence>
<dbReference type="AlphaFoldDB" id="A0A5C8KKH4"/>
<comment type="similarity">
    <text evidence="3">Belongs to the peptidase M36 family.</text>
</comment>
<keyword evidence="10" id="KW-0482">Metalloprotease</keyword>
<comment type="caution">
    <text evidence="15">The sequence shown here is derived from an EMBL/GenBank/DDBJ whole genome shotgun (WGS) entry which is preliminary data.</text>
</comment>
<dbReference type="GO" id="GO:0006508">
    <property type="term" value="P:proteolysis"/>
    <property type="evidence" value="ECO:0007669"/>
    <property type="project" value="UniProtKB-KW"/>
</dbReference>
<gene>
    <name evidence="15" type="ORF">FU658_13080</name>
</gene>
<feature type="chain" id="PRO_5022664401" description="Metalloprotease" evidence="12">
    <location>
        <begin position="28"/>
        <end position="911"/>
    </location>
</feature>
<comment type="cofactor">
    <cofactor evidence="1">
        <name>Zn(2+)</name>
        <dbReference type="ChEBI" id="CHEBI:29105"/>
    </cofactor>
</comment>
<dbReference type="InterPro" id="IPR050371">
    <property type="entry name" value="Fungal_virulence_M36"/>
</dbReference>
<dbReference type="InterPro" id="IPR001842">
    <property type="entry name" value="Peptidase_M36"/>
</dbReference>
<evidence type="ECO:0000256" key="9">
    <source>
        <dbReference type="ARBA" id="ARBA00022833"/>
    </source>
</evidence>
<keyword evidence="16" id="KW-1185">Reference proteome</keyword>
<evidence type="ECO:0000256" key="10">
    <source>
        <dbReference type="ARBA" id="ARBA00023049"/>
    </source>
</evidence>
<keyword evidence="6" id="KW-0479">Metal-binding</keyword>
<evidence type="ECO:0000256" key="2">
    <source>
        <dbReference type="ARBA" id="ARBA00004613"/>
    </source>
</evidence>
<keyword evidence="8" id="KW-0378">Hydrolase</keyword>
<evidence type="ECO:0000256" key="8">
    <source>
        <dbReference type="ARBA" id="ARBA00022801"/>
    </source>
</evidence>
<keyword evidence="11" id="KW-0865">Zymogen</keyword>
<comment type="subcellular location">
    <subcellularLocation>
        <location evidence="2">Secreted</location>
    </subcellularLocation>
</comment>
<sequence length="911" mass="95604">MTLGNSRRLLLAGAIALALGSATFATATAGSAGVAAERAAVEHLTRQHRALGMARADITEASVASSFTSAHNGVSHVYLQQHHRGIEVRGGVFNVSVAANGEVLHHGHRFVPGLAASAARQTARLDASAALSRVASDALQLQLAAQPRVLQAATGRNQRTVLADAGLAVKPIEAKLVWFVQPSGGVRLAWELEIEEHDGVHWWQAVVDAQTGTTLEMFNLVVQENAEAIALGIARPGVTDAPGDHGHGSIVAHRHHDHVGPQQASSPYGFEPTDGASYNVFPMPLESPSDGPRQLVTDVADPLGSRLGWHDTGANQYTVTRGNNVHAYADRSASNTPDPGSDPDGGPGLVFDFPLDLGAAPVDSQAAIVTNLFYWNNIMHDVSYRYGFTEAAGNFQVNNFGLGGAGNDDVRAEAQDGGGTNNANFGTPTDGQRPRMQMYEWTNPLAIVLDVTGSAAAGQYPGSGAAFGPQLSATGPVGGTVVLADDGTALPHEGCSAFTVPAGSVALVDRGNCPFTQKVANAQAGGASAVIVANNVTGAPISMGGTDASITIPSMMIRLEAGQLLRANLPATGTLSDASAGIPNRDSDLDAGVIAHEYGHGISNRLTGGRTNVGCLNNAEQMGEGWSDWFGIVLTAHPDDTRDTVRGVGTYVTFQPVEGRGIRPTPYSTDMAVNPSTYGWVADPAISQPHGIGYVWNTMLWEMYWNLIDKHGFNPDIYGDWDSGGNNLAMQLVMDGMKFQTCSPGFVDGRDAILAADVALGGDNQCEIWSAFAKRGLGVSASQGSSNNRSDGVEAFDLPAECTLSSEFGSFLAPWRDDIRNRIRAGQVLDIGFTVDGPNEGLLVDSQPINCNTRASLGATQLIATSDDGIEAVGEALQVEWTTDASWRGSCRRVTVRVPGGNDGTLDFMVF</sequence>
<dbReference type="InterPro" id="IPR011096">
    <property type="entry name" value="FTP_domain"/>
</dbReference>
<reference evidence="15 16" key="1">
    <citation type="submission" date="2019-08" db="EMBL/GenBank/DDBJ databases">
        <authorList>
            <person name="Karlyshev A.V."/>
        </authorList>
    </citation>
    <scope>NUCLEOTIDE SEQUENCE [LARGE SCALE GENOMIC DNA]</scope>
    <source>
        <strain evidence="15 16">Alg18-2.2</strain>
    </source>
</reference>
<evidence type="ECO:0008006" key="17">
    <source>
        <dbReference type="Google" id="ProtNLM"/>
    </source>
</evidence>
<evidence type="ECO:0000256" key="7">
    <source>
        <dbReference type="ARBA" id="ARBA00022729"/>
    </source>
</evidence>
<keyword evidence="4" id="KW-0964">Secreted</keyword>
<keyword evidence="5" id="KW-0645">Protease</keyword>
<dbReference type="Gene3D" id="3.10.170.10">
    <property type="match status" value="1"/>
</dbReference>
<dbReference type="GO" id="GO:0004222">
    <property type="term" value="F:metalloendopeptidase activity"/>
    <property type="evidence" value="ECO:0007669"/>
    <property type="project" value="InterPro"/>
</dbReference>
<accession>A0A5C8KKH4</accession>
<dbReference type="Pfam" id="PF02225">
    <property type="entry name" value="PA"/>
    <property type="match status" value="1"/>
</dbReference>
<dbReference type="OrthoDB" id="614750at2"/>
<dbReference type="PANTHER" id="PTHR33478">
    <property type="entry name" value="EXTRACELLULAR METALLOPROTEINASE MEP"/>
    <property type="match status" value="1"/>
</dbReference>
<dbReference type="InterPro" id="IPR046450">
    <property type="entry name" value="PA_dom_sf"/>
</dbReference>
<evidence type="ECO:0000259" key="13">
    <source>
        <dbReference type="Pfam" id="PF02225"/>
    </source>
</evidence>
<dbReference type="InterPro" id="IPR003137">
    <property type="entry name" value="PA_domain"/>
</dbReference>
<dbReference type="NCBIfam" id="NF038114">
    <property type="entry name" value="rightmost"/>
    <property type="match status" value="1"/>
</dbReference>
<organism evidence="15 16">
    <name type="scientific">Alkalisalibacterium limincola</name>
    <dbReference type="NCBI Taxonomy" id="2699169"/>
    <lineage>
        <taxon>Bacteria</taxon>
        <taxon>Pseudomonadati</taxon>
        <taxon>Pseudomonadota</taxon>
        <taxon>Gammaproteobacteria</taxon>
        <taxon>Lysobacterales</taxon>
        <taxon>Lysobacteraceae</taxon>
        <taxon>Alkalisalibacterium</taxon>
    </lineage>
</organism>
<dbReference type="GO" id="GO:0005615">
    <property type="term" value="C:extracellular space"/>
    <property type="evidence" value="ECO:0007669"/>
    <property type="project" value="InterPro"/>
</dbReference>
<dbReference type="InterPro" id="IPR006311">
    <property type="entry name" value="TAT_signal"/>
</dbReference>
<dbReference type="Proteomes" id="UP000321248">
    <property type="component" value="Unassembled WGS sequence"/>
</dbReference>
<evidence type="ECO:0000313" key="15">
    <source>
        <dbReference type="EMBL" id="TXK59711.1"/>
    </source>
</evidence>
<feature type="signal peptide" evidence="12">
    <location>
        <begin position="1"/>
        <end position="27"/>
    </location>
</feature>
<evidence type="ECO:0000259" key="14">
    <source>
        <dbReference type="Pfam" id="PF07504"/>
    </source>
</evidence>
<dbReference type="EMBL" id="VRTS01000011">
    <property type="protein sequence ID" value="TXK59711.1"/>
    <property type="molecule type" value="Genomic_DNA"/>
</dbReference>
<dbReference type="RefSeq" id="WP_147892486.1">
    <property type="nucleotide sequence ID" value="NZ_VRTS01000011.1"/>
</dbReference>
<evidence type="ECO:0000256" key="12">
    <source>
        <dbReference type="SAM" id="SignalP"/>
    </source>
</evidence>
<keyword evidence="7 12" id="KW-0732">Signal</keyword>
<name>A0A5C8KKH4_9GAMM</name>
<dbReference type="SUPFAM" id="SSF52025">
    <property type="entry name" value="PA domain"/>
    <property type="match status" value="1"/>
</dbReference>
<evidence type="ECO:0000313" key="16">
    <source>
        <dbReference type="Proteomes" id="UP000321248"/>
    </source>
</evidence>
<dbReference type="InterPro" id="IPR027268">
    <property type="entry name" value="Peptidase_M4/M1_CTD_sf"/>
</dbReference>
<dbReference type="Gene3D" id="3.50.30.30">
    <property type="match status" value="1"/>
</dbReference>
<feature type="domain" description="PA" evidence="13">
    <location>
        <begin position="479"/>
        <end position="565"/>
    </location>
</feature>
<protein>
    <recommendedName>
        <fullName evidence="17">Metalloprotease</fullName>
    </recommendedName>
</protein>
<dbReference type="PROSITE" id="PS51318">
    <property type="entry name" value="TAT"/>
    <property type="match status" value="1"/>
</dbReference>
<dbReference type="SUPFAM" id="SSF55486">
    <property type="entry name" value="Metalloproteases ('zincins'), catalytic domain"/>
    <property type="match status" value="1"/>
</dbReference>
<evidence type="ECO:0000256" key="11">
    <source>
        <dbReference type="ARBA" id="ARBA00023145"/>
    </source>
</evidence>
<dbReference type="PANTHER" id="PTHR33478:SF1">
    <property type="entry name" value="EXTRACELLULAR METALLOPROTEINASE MEP"/>
    <property type="match status" value="1"/>
</dbReference>
<evidence type="ECO:0000256" key="6">
    <source>
        <dbReference type="ARBA" id="ARBA00022723"/>
    </source>
</evidence>
<dbReference type="CDD" id="cd04818">
    <property type="entry name" value="PA_subtilisin_1"/>
    <property type="match status" value="1"/>
</dbReference>
<evidence type="ECO:0000256" key="5">
    <source>
        <dbReference type="ARBA" id="ARBA00022670"/>
    </source>
</evidence>
<evidence type="ECO:0000256" key="4">
    <source>
        <dbReference type="ARBA" id="ARBA00022525"/>
    </source>
</evidence>
<dbReference type="CDD" id="cd09596">
    <property type="entry name" value="M36"/>
    <property type="match status" value="1"/>
</dbReference>
<dbReference type="Pfam" id="PF07504">
    <property type="entry name" value="FTP"/>
    <property type="match status" value="1"/>
</dbReference>
<feature type="domain" description="FTP" evidence="14">
    <location>
        <begin position="65"/>
        <end position="107"/>
    </location>
</feature>